<dbReference type="AlphaFoldDB" id="A0A1H2S4T1"/>
<evidence type="ECO:0000313" key="2">
    <source>
        <dbReference type="Proteomes" id="UP000198500"/>
    </source>
</evidence>
<gene>
    <name evidence="1" type="ORF">SAMN05443545_101473</name>
</gene>
<name>A0A1H2S4T1_9GAMM</name>
<dbReference type="EMBL" id="FNNI01000001">
    <property type="protein sequence ID" value="SDW26623.1"/>
    <property type="molecule type" value="Genomic_DNA"/>
</dbReference>
<evidence type="ECO:0000313" key="1">
    <source>
        <dbReference type="EMBL" id="SDW26623.1"/>
    </source>
</evidence>
<accession>A0A1H2S4T1</accession>
<dbReference type="STRING" id="574349.SAMN05443545_101473"/>
<reference evidence="1 2" key="1">
    <citation type="submission" date="2016-10" db="EMBL/GenBank/DDBJ databases">
        <authorList>
            <person name="de Groot N.N."/>
        </authorList>
    </citation>
    <scope>NUCLEOTIDE SEQUENCE [LARGE SCALE GENOMIC DNA]</scope>
    <source>
        <strain evidence="1 2">DSM 19219</strain>
    </source>
</reference>
<keyword evidence="2" id="KW-1185">Reference proteome</keyword>
<proteinExistence type="predicted"/>
<sequence>MAQTGLQFTPEGAGVLDEELAVVAFTHTEQLSHPFTLEVTPVA</sequence>
<protein>
    <submittedName>
        <fullName evidence="1">Uncharacterized protein</fullName>
    </submittedName>
</protein>
<dbReference type="Proteomes" id="UP000198500">
    <property type="component" value="Unassembled WGS sequence"/>
</dbReference>
<organism evidence="1 2">
    <name type="scientific">Aidingimonas halophila</name>
    <dbReference type="NCBI Taxonomy" id="574349"/>
    <lineage>
        <taxon>Bacteria</taxon>
        <taxon>Pseudomonadati</taxon>
        <taxon>Pseudomonadota</taxon>
        <taxon>Gammaproteobacteria</taxon>
        <taxon>Oceanospirillales</taxon>
        <taxon>Halomonadaceae</taxon>
        <taxon>Aidingimonas</taxon>
    </lineage>
</organism>
<dbReference type="RefSeq" id="WP_268244656.1">
    <property type="nucleotide sequence ID" value="NZ_BMXH01000001.1"/>
</dbReference>